<dbReference type="SUPFAM" id="SSF49265">
    <property type="entry name" value="Fibronectin type III"/>
    <property type="match status" value="1"/>
</dbReference>
<dbReference type="GO" id="GO:0016798">
    <property type="term" value="F:hydrolase activity, acting on glycosyl bonds"/>
    <property type="evidence" value="ECO:0007669"/>
    <property type="project" value="UniProtKB-KW"/>
</dbReference>
<feature type="compositionally biased region" description="Low complexity" evidence="3">
    <location>
        <begin position="254"/>
        <end position="270"/>
    </location>
</feature>
<dbReference type="InterPro" id="IPR003961">
    <property type="entry name" value="FN3_dom"/>
</dbReference>
<evidence type="ECO:0000313" key="7">
    <source>
        <dbReference type="Proteomes" id="UP000190037"/>
    </source>
</evidence>
<dbReference type="PANTHER" id="PTHR46388">
    <property type="entry name" value="NHL REPEAT-CONTAINING PROTEIN 2"/>
    <property type="match status" value="1"/>
</dbReference>
<keyword evidence="2" id="KW-0624">Polysaccharide degradation</keyword>
<dbReference type="SUPFAM" id="SSF48239">
    <property type="entry name" value="Terpenoid cyclases/Protein prenyltransferases"/>
    <property type="match status" value="1"/>
</dbReference>
<feature type="domain" description="Fibronectin type-III" evidence="5">
    <location>
        <begin position="178"/>
        <end position="269"/>
    </location>
</feature>
<evidence type="ECO:0000256" key="3">
    <source>
        <dbReference type="SAM" id="MobiDB-lite"/>
    </source>
</evidence>
<dbReference type="GO" id="GO:0000272">
    <property type="term" value="P:polysaccharide catabolic process"/>
    <property type="evidence" value="ECO:0007669"/>
    <property type="project" value="UniProtKB-KW"/>
</dbReference>
<dbReference type="PANTHER" id="PTHR46388:SF2">
    <property type="entry name" value="NHL REPEAT-CONTAINING PROTEIN 2"/>
    <property type="match status" value="1"/>
</dbReference>
<reference evidence="6 7" key="1">
    <citation type="submission" date="2017-03" db="EMBL/GenBank/DDBJ databases">
        <title>Draft genome sequence of Streptomyces scabrisporus NF3, endophyte isolated from Amphipterygium adstringens.</title>
        <authorList>
            <person name="Vazquez M."/>
            <person name="Ceapa C.D."/>
            <person name="Rodriguez Luna D."/>
            <person name="Sanchez Esquivel S."/>
        </authorList>
    </citation>
    <scope>NUCLEOTIDE SEQUENCE [LARGE SCALE GENOMIC DNA]</scope>
    <source>
        <strain evidence="6 7">NF3</strain>
    </source>
</reference>
<name>A0A1T3P4N4_9ACTN</name>
<dbReference type="InterPro" id="IPR008930">
    <property type="entry name" value="Terpenoid_cyclase/PrenylTrfase"/>
</dbReference>
<protein>
    <recommendedName>
        <fullName evidence="5">Fibronectin type-III domain-containing protein</fullName>
    </recommendedName>
</protein>
<dbReference type="Gene3D" id="1.50.10.20">
    <property type="match status" value="1"/>
</dbReference>
<dbReference type="CDD" id="cd00063">
    <property type="entry name" value="FN3"/>
    <property type="match status" value="2"/>
</dbReference>
<dbReference type="InterPro" id="IPR036116">
    <property type="entry name" value="FN3_sf"/>
</dbReference>
<evidence type="ECO:0000256" key="4">
    <source>
        <dbReference type="SAM" id="SignalP"/>
    </source>
</evidence>
<feature type="domain" description="Fibronectin type-III" evidence="5">
    <location>
        <begin position="272"/>
        <end position="363"/>
    </location>
</feature>
<organism evidence="6 7">
    <name type="scientific">Embleya scabrispora</name>
    <dbReference type="NCBI Taxonomy" id="159449"/>
    <lineage>
        <taxon>Bacteria</taxon>
        <taxon>Bacillati</taxon>
        <taxon>Actinomycetota</taxon>
        <taxon>Actinomycetes</taxon>
        <taxon>Kitasatosporales</taxon>
        <taxon>Streptomycetaceae</taxon>
        <taxon>Embleya</taxon>
    </lineage>
</organism>
<dbReference type="SUPFAM" id="SSF101898">
    <property type="entry name" value="NHL repeat"/>
    <property type="match status" value="1"/>
</dbReference>
<feature type="compositionally biased region" description="Pro residues" evidence="3">
    <location>
        <begin position="1118"/>
        <end position="1142"/>
    </location>
</feature>
<proteinExistence type="predicted"/>
<dbReference type="EMBL" id="MWQN01000001">
    <property type="protein sequence ID" value="OPC84059.1"/>
    <property type="molecule type" value="Genomic_DNA"/>
</dbReference>
<accession>A0A1T3P4N4</accession>
<dbReference type="CDD" id="cd00688">
    <property type="entry name" value="ISOPREN_C2_like"/>
    <property type="match status" value="1"/>
</dbReference>
<dbReference type="InterPro" id="IPR013783">
    <property type="entry name" value="Ig-like_fold"/>
</dbReference>
<dbReference type="Pfam" id="PF00041">
    <property type="entry name" value="fn3"/>
    <property type="match status" value="2"/>
</dbReference>
<dbReference type="Gene3D" id="2.60.40.10">
    <property type="entry name" value="Immunoglobulins"/>
    <property type="match status" value="3"/>
</dbReference>
<feature type="signal peptide" evidence="4">
    <location>
        <begin position="1"/>
        <end position="19"/>
    </location>
</feature>
<keyword evidence="1" id="KW-0378">Hydrolase</keyword>
<keyword evidence="2" id="KW-0119">Carbohydrate metabolism</keyword>
<dbReference type="PROSITE" id="PS50853">
    <property type="entry name" value="FN3"/>
    <property type="match status" value="2"/>
</dbReference>
<evidence type="ECO:0000256" key="1">
    <source>
        <dbReference type="ARBA" id="ARBA00023295"/>
    </source>
</evidence>
<comment type="caution">
    <text evidence="6">The sequence shown here is derived from an EMBL/GenBank/DDBJ whole genome shotgun (WGS) entry which is preliminary data.</text>
</comment>
<feature type="chain" id="PRO_5013295483" description="Fibronectin type-III domain-containing protein" evidence="4">
    <location>
        <begin position="20"/>
        <end position="1291"/>
    </location>
</feature>
<dbReference type="Proteomes" id="UP000190037">
    <property type="component" value="Unassembled WGS sequence"/>
</dbReference>
<evidence type="ECO:0000259" key="5">
    <source>
        <dbReference type="PROSITE" id="PS50853"/>
    </source>
</evidence>
<dbReference type="InterPro" id="IPR011042">
    <property type="entry name" value="6-blade_b-propeller_TolB-like"/>
</dbReference>
<dbReference type="SMART" id="SM00060">
    <property type="entry name" value="FN3"/>
    <property type="match status" value="2"/>
</dbReference>
<dbReference type="Gene3D" id="2.120.10.30">
    <property type="entry name" value="TolB, C-terminal domain"/>
    <property type="match status" value="3"/>
</dbReference>
<keyword evidence="7" id="KW-1185">Reference proteome</keyword>
<keyword evidence="4" id="KW-0732">Signal</keyword>
<gene>
    <name evidence="6" type="ORF">B4N89_26810</name>
</gene>
<feature type="region of interest" description="Disordered" evidence="3">
    <location>
        <begin position="1116"/>
        <end position="1173"/>
    </location>
</feature>
<feature type="region of interest" description="Disordered" evidence="3">
    <location>
        <begin position="252"/>
        <end position="279"/>
    </location>
</feature>
<evidence type="ECO:0000256" key="2">
    <source>
        <dbReference type="ARBA" id="ARBA00023326"/>
    </source>
</evidence>
<sequence length="1291" mass="128838">MLTAILVLLGLVGALPVRAAGPEACPSGDRAGLVLDFGAVDDPLAGPRPVPALTWTCVTPLRGASGPAVSGLDLLTRTGHTLRTNASGLVCAIDGYPAEGCAETLPGGIIRYWSYWLHEPAKGPGWAYAGIGPAGRRPTDGTMDGWRYVETRLGDVTPRPRQAPDWDVVCCASPPVGLPQPPATVTATAGLAAATVSWSASTGPNPVTGYVVEAAPSGARTRVDAGVTSATVRALTPGRSYTFTVRALNGAGESAPSAASNPVVPAAPDSRVPGAPTAVSARGGVREAIVGWTAPTSDGGSPVTGYRVEVIPGGRVVEVTVAPARITGLAPGDAYTFVVRAVNAAGVSEPSAASAPVVVTAADPRLVPGRITTVAGTGTRGFTGDGGPAAAADLARPGAVATDAAGNVFVVDAANQRVRRIDAAKRTIATVAGNGIRAFAGDGGAAVSASLRDPSAVAVAPNGDLYIADTGSRRIRRVAAADGLISTVMGTGAADDTGDGGPAVDAALVRPVAVAVGPDGAVLALDAGVGRIRSIDPARGIVTGFAGRGGDGYGGDGGPATETWFAFRAGSRLAISSAGEVYVADTGNARLRRIGVDGIVTTVAGGGPQGAGGPTIATESVDVAGVAVGPDGRVYVSETGRIRVLDPTTGTLTAFAGNGTPAYAGDGLPATTASVYGGSGLAVDASGHVYLTEPDAQRVRRVTGPDALAPVVALTSTPPAEGSDRQAAVAFTVDDPAATVTCALDQGEAAPCTSPWRGEGLAVGPHTLRVSATDPADNTGSADAIWKVVPPATDDPTVTAAAAWLSRELARGDGVLSRAGVPDPGLTTDALLALSAVDPHGATAARVADRLAATATDYVTWDARGKPGVLLAGPLAKLTLALAAQGRDVTSIGGRNADAELRALMTTTGADAGRFADRNPHAPDNANTFGQAYAVLALARSEEGVPDAAIRYLLSTQCGSGGYRLMPGTPTSCTADTDTSALVVQALLTVPRTPPVAASLTRAVGWLLSKQDAAVGAFGGTGPTAAVNANSTGLIAQTLAAVGQRERAGRAADWIRSMALIEGDDAGALAYNADALADARAHGIDDVTRDQWHRSTPQAILGLGLPVFGHIGVGNPTPIEPVVPGDPGPDDPGPGGPNPGGPGPHDRPTALASPTSVRPGERVTVRGSGFGPGMPVTATVGGARIPIELPQARADFAGDVAFTWTVPHDAAGGSYTLDLVDQGNGDTARAGFEVVTATRVGGTGSPSMPVPLSKLPRTGTDPAPLIALALAATTIGTVLRRRARPHDRSGP</sequence>
<evidence type="ECO:0000313" key="6">
    <source>
        <dbReference type="EMBL" id="OPC84059.1"/>
    </source>
</evidence>
<keyword evidence="1" id="KW-0326">Glycosidase</keyword>